<evidence type="ECO:0000256" key="10">
    <source>
        <dbReference type="HAMAP-Rule" id="MF_02227"/>
    </source>
</evidence>
<comment type="function">
    <text evidence="10">Catalyzes the reversible epimerization of D-ribulose 5-phosphate to D-xylulose 5-phosphate.</text>
</comment>
<evidence type="ECO:0000256" key="12">
    <source>
        <dbReference type="PIRSR" id="PIRSR001461-1"/>
    </source>
</evidence>
<dbReference type="PIRSF" id="PIRSF001461">
    <property type="entry name" value="RPE"/>
    <property type="match status" value="1"/>
</dbReference>
<gene>
    <name evidence="10" type="primary">rpe</name>
    <name evidence="15" type="ORF">CDO51_04695</name>
</gene>
<comment type="caution">
    <text evidence="15">The sequence shown here is derived from an EMBL/GenBank/DDBJ whole genome shotgun (WGS) entry which is preliminary data.</text>
</comment>
<evidence type="ECO:0000313" key="15">
    <source>
        <dbReference type="EMBL" id="OWZ84172.1"/>
    </source>
</evidence>
<feature type="binding site" evidence="10">
    <location>
        <begin position="174"/>
        <end position="176"/>
    </location>
    <ligand>
        <name>substrate</name>
    </ligand>
</feature>
<sequence length="222" mass="24270">MTIISPSILSADMLNLKDQIKQVENGGAEMVHIDVMDGHFVPNITMGPWIVKSLSKVSSLERDVHLMIERPENYIDDFCESGAEIVTIHQEASTHLDRNIAKIKNNGCKAGVSINPATPIEQIKWILTKVDLVLIMSVNPGFGGQKFINYSLDKIKELNKIRYENGLDFFIQVDGGITNSNAFDVVKAGADILVAGSSVFSSELGIEKSVQLLKNASKAANV</sequence>
<dbReference type="GO" id="GO:0004750">
    <property type="term" value="F:D-ribulose-phosphate 3-epimerase activity"/>
    <property type="evidence" value="ECO:0007669"/>
    <property type="project" value="UniProtKB-UniRule"/>
</dbReference>
<evidence type="ECO:0000256" key="1">
    <source>
        <dbReference type="ARBA" id="ARBA00001782"/>
    </source>
</evidence>
<feature type="binding site" evidence="14">
    <location>
        <position position="176"/>
    </location>
    <ligand>
        <name>substrate</name>
    </ligand>
</feature>
<dbReference type="OrthoDB" id="1645589at2"/>
<dbReference type="FunFam" id="3.20.20.70:FF:000004">
    <property type="entry name" value="Ribulose-phosphate 3-epimerase"/>
    <property type="match status" value="1"/>
</dbReference>
<organism evidence="15 16">
    <name type="scientific">Natranaerobius trueperi</name>
    <dbReference type="NCBI Taxonomy" id="759412"/>
    <lineage>
        <taxon>Bacteria</taxon>
        <taxon>Bacillati</taxon>
        <taxon>Bacillota</taxon>
        <taxon>Clostridia</taxon>
        <taxon>Natranaerobiales</taxon>
        <taxon>Natranaerobiaceae</taxon>
        <taxon>Natranaerobius</taxon>
    </lineage>
</organism>
<feature type="binding site" evidence="10 14">
    <location>
        <position position="65"/>
    </location>
    <ligand>
        <name>substrate</name>
    </ligand>
</feature>
<dbReference type="Proteomes" id="UP000214588">
    <property type="component" value="Unassembled WGS sequence"/>
</dbReference>
<keyword evidence="16" id="KW-1185">Reference proteome</keyword>
<dbReference type="SUPFAM" id="SSF51366">
    <property type="entry name" value="Ribulose-phoshate binding barrel"/>
    <property type="match status" value="1"/>
</dbReference>
<dbReference type="HAMAP" id="MF_02227">
    <property type="entry name" value="RPE"/>
    <property type="match status" value="1"/>
</dbReference>
<dbReference type="PANTHER" id="PTHR11749">
    <property type="entry name" value="RIBULOSE-5-PHOSPHATE-3-EPIMERASE"/>
    <property type="match status" value="1"/>
</dbReference>
<feature type="binding site" evidence="10 14">
    <location>
        <begin position="141"/>
        <end position="144"/>
    </location>
    <ligand>
        <name>substrate</name>
    </ligand>
</feature>
<evidence type="ECO:0000256" key="9">
    <source>
        <dbReference type="ARBA" id="ARBA00023235"/>
    </source>
</evidence>
<comment type="similarity">
    <text evidence="6 10 11">Belongs to the ribulose-phosphate 3-epimerase family.</text>
</comment>
<feature type="binding site" evidence="10 13">
    <location>
        <position position="65"/>
    </location>
    <ligand>
        <name>a divalent metal cation</name>
        <dbReference type="ChEBI" id="CHEBI:60240"/>
    </ligand>
</feature>
<dbReference type="CDD" id="cd00429">
    <property type="entry name" value="RPE"/>
    <property type="match status" value="1"/>
</dbReference>
<dbReference type="GO" id="GO:0046872">
    <property type="term" value="F:metal ion binding"/>
    <property type="evidence" value="ECO:0007669"/>
    <property type="project" value="UniProtKB-UniRule"/>
</dbReference>
<feature type="binding site" evidence="10 14">
    <location>
        <position position="7"/>
    </location>
    <ligand>
        <name>substrate</name>
    </ligand>
</feature>
<keyword evidence="13" id="KW-0464">Manganese</keyword>
<evidence type="ECO:0000256" key="6">
    <source>
        <dbReference type="ARBA" id="ARBA00009541"/>
    </source>
</evidence>
<dbReference type="NCBIfam" id="TIGR01163">
    <property type="entry name" value="rpe"/>
    <property type="match status" value="1"/>
</dbReference>
<dbReference type="Pfam" id="PF00834">
    <property type="entry name" value="Ribul_P_3_epim"/>
    <property type="match status" value="1"/>
</dbReference>
<name>A0A226BZF1_9FIRM</name>
<evidence type="ECO:0000256" key="11">
    <source>
        <dbReference type="PIRNR" id="PIRNR001461"/>
    </source>
</evidence>
<dbReference type="NCBIfam" id="NF004076">
    <property type="entry name" value="PRK05581.1-4"/>
    <property type="match status" value="1"/>
</dbReference>
<feature type="binding site" evidence="10 13">
    <location>
        <position position="32"/>
    </location>
    <ligand>
        <name>a divalent metal cation</name>
        <dbReference type="ChEBI" id="CHEBI:60240"/>
    </ligand>
</feature>
<evidence type="ECO:0000256" key="3">
    <source>
        <dbReference type="ARBA" id="ARBA00001941"/>
    </source>
</evidence>
<keyword evidence="9 10" id="KW-0413">Isomerase</keyword>
<dbReference type="PROSITE" id="PS01085">
    <property type="entry name" value="RIBUL_P_3_EPIMER_1"/>
    <property type="match status" value="1"/>
</dbReference>
<comment type="pathway">
    <text evidence="10">Carbohydrate degradation.</text>
</comment>
<keyword evidence="13" id="KW-0862">Zinc</keyword>
<dbReference type="EC" id="5.1.3.1" evidence="7 10"/>
<dbReference type="InterPro" id="IPR026019">
    <property type="entry name" value="Ribul_P_3_epim"/>
</dbReference>
<feature type="binding site" evidence="10 13">
    <location>
        <position position="174"/>
    </location>
    <ligand>
        <name>a divalent metal cation</name>
        <dbReference type="ChEBI" id="CHEBI:60240"/>
    </ligand>
</feature>
<evidence type="ECO:0000256" key="4">
    <source>
        <dbReference type="ARBA" id="ARBA00001947"/>
    </source>
</evidence>
<evidence type="ECO:0000313" key="16">
    <source>
        <dbReference type="Proteomes" id="UP000214588"/>
    </source>
</evidence>
<dbReference type="InterPro" id="IPR000056">
    <property type="entry name" value="Ribul_P_3_epim-like"/>
</dbReference>
<keyword evidence="8 10" id="KW-0479">Metal-binding</keyword>
<dbReference type="EMBL" id="NIQC01000007">
    <property type="protein sequence ID" value="OWZ84172.1"/>
    <property type="molecule type" value="Genomic_DNA"/>
</dbReference>
<comment type="catalytic activity">
    <reaction evidence="1 10 11">
        <text>D-ribulose 5-phosphate = D-xylulose 5-phosphate</text>
        <dbReference type="Rhea" id="RHEA:13677"/>
        <dbReference type="ChEBI" id="CHEBI:57737"/>
        <dbReference type="ChEBI" id="CHEBI:58121"/>
        <dbReference type="EC" id="5.1.3.1"/>
    </reaction>
</comment>
<comment type="cofactor">
    <cofactor evidence="5">
        <name>Fe(2+)</name>
        <dbReference type="ChEBI" id="CHEBI:29033"/>
    </cofactor>
</comment>
<dbReference type="AlphaFoldDB" id="A0A226BZF1"/>
<dbReference type="RefSeq" id="WP_089023150.1">
    <property type="nucleotide sequence ID" value="NZ_NIQC01000007.1"/>
</dbReference>
<evidence type="ECO:0000256" key="2">
    <source>
        <dbReference type="ARBA" id="ARBA00001936"/>
    </source>
</evidence>
<protein>
    <recommendedName>
        <fullName evidence="7 10">Ribulose-phosphate 3-epimerase</fullName>
        <ecNumber evidence="7 10">5.1.3.1</ecNumber>
    </recommendedName>
</protein>
<feature type="binding site" evidence="10 13">
    <location>
        <position position="34"/>
    </location>
    <ligand>
        <name>a divalent metal cation</name>
        <dbReference type="ChEBI" id="CHEBI:60240"/>
    </ligand>
</feature>
<feature type="active site" description="Proton donor" evidence="10 12">
    <location>
        <position position="174"/>
    </location>
</feature>
<evidence type="ECO:0000256" key="5">
    <source>
        <dbReference type="ARBA" id="ARBA00001954"/>
    </source>
</evidence>
<dbReference type="Gene3D" id="3.20.20.70">
    <property type="entry name" value="Aldolase class I"/>
    <property type="match status" value="1"/>
</dbReference>
<evidence type="ECO:0000256" key="8">
    <source>
        <dbReference type="ARBA" id="ARBA00022723"/>
    </source>
</evidence>
<comment type="cofactor">
    <cofactor evidence="3">
        <name>Co(2+)</name>
        <dbReference type="ChEBI" id="CHEBI:48828"/>
    </cofactor>
</comment>
<dbReference type="GO" id="GO:0019323">
    <property type="term" value="P:pentose catabolic process"/>
    <property type="evidence" value="ECO:0007669"/>
    <property type="project" value="UniProtKB-UniRule"/>
</dbReference>
<comment type="cofactor">
    <cofactor evidence="2">
        <name>Mn(2+)</name>
        <dbReference type="ChEBI" id="CHEBI:29035"/>
    </cofactor>
</comment>
<dbReference type="InterPro" id="IPR011060">
    <property type="entry name" value="RibuloseP-bd_barrel"/>
</dbReference>
<feature type="binding site" evidence="10 14">
    <location>
        <begin position="196"/>
        <end position="197"/>
    </location>
    <ligand>
        <name>substrate</name>
    </ligand>
</feature>
<dbReference type="GO" id="GO:0005737">
    <property type="term" value="C:cytoplasm"/>
    <property type="evidence" value="ECO:0007669"/>
    <property type="project" value="UniProtKB-ARBA"/>
</dbReference>
<dbReference type="GO" id="GO:0006098">
    <property type="term" value="P:pentose-phosphate shunt"/>
    <property type="evidence" value="ECO:0007669"/>
    <property type="project" value="UniProtKB-UniRule"/>
</dbReference>
<comment type="cofactor">
    <cofactor evidence="4">
        <name>Zn(2+)</name>
        <dbReference type="ChEBI" id="CHEBI:29105"/>
    </cofactor>
</comment>
<evidence type="ECO:0000256" key="13">
    <source>
        <dbReference type="PIRSR" id="PIRSR001461-2"/>
    </source>
</evidence>
<proteinExistence type="inferred from homology"/>
<keyword evidence="13" id="KW-0170">Cobalt</keyword>
<keyword evidence="10 11" id="KW-0119">Carbohydrate metabolism</keyword>
<dbReference type="PROSITE" id="PS01086">
    <property type="entry name" value="RIBUL_P_3_EPIMER_2"/>
    <property type="match status" value="1"/>
</dbReference>
<feature type="active site" description="Proton acceptor" evidence="10 12">
    <location>
        <position position="34"/>
    </location>
</feature>
<accession>A0A226BZF1</accession>
<reference evidence="15 16" key="1">
    <citation type="submission" date="2017-06" db="EMBL/GenBank/DDBJ databases">
        <title>Draft Genome Sequence of Natranaerobius trueperi halophilic, alkalithermophilic bacteria from soda lakes.</title>
        <authorList>
            <person name="Zhao B."/>
        </authorList>
    </citation>
    <scope>NUCLEOTIDE SEQUENCE [LARGE SCALE GENOMIC DNA]</scope>
    <source>
        <strain evidence="15 16">DSM 18760</strain>
    </source>
</reference>
<evidence type="ECO:0000256" key="14">
    <source>
        <dbReference type="PIRSR" id="PIRSR001461-3"/>
    </source>
</evidence>
<comment type="cofactor">
    <cofactor evidence="10 13">
        <name>a divalent metal cation</name>
        <dbReference type="ChEBI" id="CHEBI:60240"/>
    </cofactor>
    <text evidence="10 13">Binds 1 divalent metal cation per subunit.</text>
</comment>
<evidence type="ECO:0000256" key="7">
    <source>
        <dbReference type="ARBA" id="ARBA00013188"/>
    </source>
</evidence>
<dbReference type="InterPro" id="IPR013785">
    <property type="entry name" value="Aldolase_TIM"/>
</dbReference>